<reference evidence="1" key="1">
    <citation type="submission" date="2019-04" db="EMBL/GenBank/DDBJ databases">
        <title>Microbes associate with the intestines of laboratory mice.</title>
        <authorList>
            <person name="Navarre W."/>
            <person name="Wong E."/>
            <person name="Huang K."/>
            <person name="Tropini C."/>
            <person name="Ng K."/>
            <person name="Yu B."/>
        </authorList>
    </citation>
    <scope>NUCLEOTIDE SEQUENCE</scope>
    <source>
        <strain evidence="1">NM09_H32</strain>
    </source>
</reference>
<dbReference type="EMBL" id="SRYG01000005">
    <property type="protein sequence ID" value="TGY66551.1"/>
    <property type="molecule type" value="Genomic_DNA"/>
</dbReference>
<evidence type="ECO:0000313" key="1">
    <source>
        <dbReference type="EMBL" id="TGY66551.1"/>
    </source>
</evidence>
<proteinExistence type="predicted"/>
<evidence type="ECO:0000313" key="2">
    <source>
        <dbReference type="Proteomes" id="UP000308836"/>
    </source>
</evidence>
<comment type="caution">
    <text evidence="1">The sequence shown here is derived from an EMBL/GenBank/DDBJ whole genome shotgun (WGS) entry which is preliminary data.</text>
</comment>
<keyword evidence="2" id="KW-1185">Reference proteome</keyword>
<protein>
    <submittedName>
        <fullName evidence="1">Uncharacterized protein</fullName>
    </submittedName>
</protein>
<sequence>MENKKTWITVLIVVIIVIALVAAIWAGNKGETTEEEQIQEDQVTETQTNPEQEAPKNDAQVNEEGDAAQQAENQVDAETEMVEGTEQS</sequence>
<dbReference type="Proteomes" id="UP000308836">
    <property type="component" value="Unassembled WGS sequence"/>
</dbReference>
<name>A0AC61R9B4_9FIRM</name>
<accession>A0AC61R9B4</accession>
<organism evidence="1 2">
    <name type="scientific">Dubosiella muris</name>
    <dbReference type="NCBI Taxonomy" id="3038133"/>
    <lineage>
        <taxon>Bacteria</taxon>
        <taxon>Bacillati</taxon>
        <taxon>Bacillota</taxon>
        <taxon>Erysipelotrichia</taxon>
        <taxon>Erysipelotrichales</taxon>
        <taxon>Erysipelotrichaceae</taxon>
        <taxon>Dubosiella</taxon>
    </lineage>
</organism>
<gene>
    <name evidence="1" type="ORF">E5336_03175</name>
</gene>